<keyword evidence="3" id="KW-1185">Reference proteome</keyword>
<gene>
    <name evidence="2" type="ORF">D2T33_15615</name>
</gene>
<evidence type="ECO:0000313" key="2">
    <source>
        <dbReference type="EMBL" id="RWR08522.1"/>
    </source>
</evidence>
<dbReference type="Pfam" id="PF05901">
    <property type="entry name" value="Excalibur"/>
    <property type="match status" value="1"/>
</dbReference>
<dbReference type="AlphaFoldDB" id="A0A443IPW7"/>
<dbReference type="PROSITE" id="PS51257">
    <property type="entry name" value="PROKAR_LIPOPROTEIN"/>
    <property type="match status" value="1"/>
</dbReference>
<accession>A0A443IPW7</accession>
<feature type="domain" description="Excalibur calcium-binding" evidence="1">
    <location>
        <begin position="102"/>
        <end position="140"/>
    </location>
</feature>
<evidence type="ECO:0000313" key="3">
    <source>
        <dbReference type="Proteomes" id="UP000285710"/>
    </source>
</evidence>
<protein>
    <submittedName>
        <fullName evidence="2">Excalibur calcium-binding domain-containing protein</fullName>
    </submittedName>
</protein>
<comment type="caution">
    <text evidence="2">The sequence shown here is derived from an EMBL/GenBank/DDBJ whole genome shotgun (WGS) entry which is preliminary data.</text>
</comment>
<sequence length="193" mass="20212">MLSRILGTFAIAGVVLTGCAITPAGEMYLVASQSTTTLCNDHGTATGAKLLAIEAELGARGTLQCTSYYGTKTYVGERTSSTVGKRVYGRSASPSSLVVDDKNCSDFATPAEAQRFFLAAGGPLSDPHGLDRDGDGNACEWGKTLSSSAKRYKPKPVRATSYRAYTSSSRCYVGPRGGTYTITASGRKNYGGC</sequence>
<reference evidence="2 3" key="1">
    <citation type="submission" date="2019-01" db="EMBL/GenBank/DDBJ databases">
        <title>Sinorhodobacter populi sp. nov. isolated from the symptomatic bark tissue of Populus euramericana canker.</title>
        <authorList>
            <person name="Xu G."/>
        </authorList>
    </citation>
    <scope>NUCLEOTIDE SEQUENCE [LARGE SCALE GENOMIC DNA]</scope>
    <source>
        <strain evidence="2 3">2D-5</strain>
    </source>
</reference>
<evidence type="ECO:0000259" key="1">
    <source>
        <dbReference type="Pfam" id="PF05901"/>
    </source>
</evidence>
<dbReference type="EMBL" id="SAUW01000017">
    <property type="protein sequence ID" value="RWR08522.1"/>
    <property type="molecule type" value="Genomic_DNA"/>
</dbReference>
<dbReference type="RefSeq" id="WP_128270381.1">
    <property type="nucleotide sequence ID" value="NZ_SAUW01000017.1"/>
</dbReference>
<dbReference type="Proteomes" id="UP000285710">
    <property type="component" value="Unassembled WGS sequence"/>
</dbReference>
<organism evidence="2 3">
    <name type="scientific">Paenirhodobacter populi</name>
    <dbReference type="NCBI Taxonomy" id="2306993"/>
    <lineage>
        <taxon>Bacteria</taxon>
        <taxon>Pseudomonadati</taxon>
        <taxon>Pseudomonadota</taxon>
        <taxon>Alphaproteobacteria</taxon>
        <taxon>Rhodobacterales</taxon>
        <taxon>Rhodobacter group</taxon>
        <taxon>Paenirhodobacter</taxon>
    </lineage>
</organism>
<name>A0A443IPW7_9RHOB</name>
<dbReference type="InterPro" id="IPR008613">
    <property type="entry name" value="Excalibur_Ca-bd_domain"/>
</dbReference>
<proteinExistence type="predicted"/>
<reference evidence="2 3" key="2">
    <citation type="submission" date="2019-01" db="EMBL/GenBank/DDBJ databases">
        <authorList>
            <person name="Li Y."/>
        </authorList>
    </citation>
    <scope>NUCLEOTIDE SEQUENCE [LARGE SCALE GENOMIC DNA]</scope>
    <source>
        <strain evidence="2 3">2D-5</strain>
    </source>
</reference>